<sequence length="487" mass="52432">MSWTDLVLPKQDWATRSDIKSSLVPCIDPCTEKPYADIPIANHAVVDEIVSKAHARFRSSEWQNIPPLGREKLMHALADAIDRDSEHLAKLEALDTGRPISVTETVDIPLASMWLRTYAGWPTKMYGKSGSLAGSGPEFLAYTTRRPVGVVVAIVPWNFPLILAMFKIGPALAAGCTIVVKPPLEAPHSLLRLQELAIQAGIPQGVISVVTGDGETTGQALIQHPLVRKIAFTGSTQTGQHLLAQSVPDLKRITLELGGKSPSIIMPDANLNLAIPNAIAGAFFNSGQVCYAGTRLYVHRSLYDQVVEGIQSGASGIKFGMSDDRSSEMGPLISARQYQSVSNMINNAKVSGADIIHCDTQIPDSGYFYKPTLICNAHEQSEIMKQEVFGPAVSVTPFDDDEQALHMANDSPFGLAAYVWTQNLAKAHSVANALDVGTVFVNCVLKADPAFPFGGTKMSGIGRECGWEALDAYTETKSIIMDISSGT</sequence>
<reference evidence="6 7" key="1">
    <citation type="journal article" date="2012" name="J. Bacteriol.">
        <title>Genome sequence of proteorhodopsin-containing sea ice bacterium Glaciecola punicea ACAM 611T.</title>
        <authorList>
            <person name="Qin Q.-L."/>
            <person name="Xie B.-B."/>
            <person name="Shu Y.-L."/>
            <person name="Rong J.-C."/>
            <person name="Zhao D.-L."/>
            <person name="Zhang X.-Y."/>
            <person name="Chen X.-L."/>
            <person name="Zhou B.-C."/>
            <person name="Zhanga Y.-Z."/>
        </authorList>
    </citation>
    <scope>NUCLEOTIDE SEQUENCE [LARGE SCALE GENOMIC DNA]</scope>
    <source>
        <strain evidence="6 7">ACAM 611</strain>
    </source>
</reference>
<dbReference type="eggNOG" id="COG1012">
    <property type="taxonomic scope" value="Bacteria"/>
</dbReference>
<accession>H5TBY9</accession>
<gene>
    <name evidence="6" type="ORF">GPUN_1700</name>
</gene>
<dbReference type="InterPro" id="IPR016162">
    <property type="entry name" value="Ald_DH_N"/>
</dbReference>
<dbReference type="STRING" id="56804.BAE46_13605"/>
<dbReference type="FunFam" id="3.40.605.10:FF:000026">
    <property type="entry name" value="Aldehyde dehydrogenase, putative"/>
    <property type="match status" value="1"/>
</dbReference>
<protein>
    <submittedName>
        <fullName evidence="6">Aldehyde dehydrogenase</fullName>
        <ecNumber evidence="6">1.2.1.3</ecNumber>
    </submittedName>
</protein>
<name>H5TBY9_9ALTE</name>
<dbReference type="GO" id="GO:0004029">
    <property type="term" value="F:aldehyde dehydrogenase (NAD+) activity"/>
    <property type="evidence" value="ECO:0007669"/>
    <property type="project" value="UniProtKB-EC"/>
</dbReference>
<dbReference type="InterPro" id="IPR016163">
    <property type="entry name" value="Ald_DH_C"/>
</dbReference>
<evidence type="ECO:0000313" key="7">
    <source>
        <dbReference type="Proteomes" id="UP000053586"/>
    </source>
</evidence>
<evidence type="ECO:0000256" key="4">
    <source>
        <dbReference type="RuleBase" id="RU003345"/>
    </source>
</evidence>
<dbReference type="Proteomes" id="UP000053586">
    <property type="component" value="Unassembled WGS sequence"/>
</dbReference>
<proteinExistence type="inferred from homology"/>
<dbReference type="SUPFAM" id="SSF53720">
    <property type="entry name" value="ALDH-like"/>
    <property type="match status" value="1"/>
</dbReference>
<dbReference type="Pfam" id="PF00171">
    <property type="entry name" value="Aldedh"/>
    <property type="match status" value="1"/>
</dbReference>
<dbReference type="PANTHER" id="PTHR11699">
    <property type="entry name" value="ALDEHYDE DEHYDROGENASE-RELATED"/>
    <property type="match status" value="1"/>
</dbReference>
<feature type="active site" evidence="3">
    <location>
        <position position="256"/>
    </location>
</feature>
<evidence type="ECO:0000256" key="2">
    <source>
        <dbReference type="ARBA" id="ARBA00023002"/>
    </source>
</evidence>
<evidence type="ECO:0000256" key="1">
    <source>
        <dbReference type="ARBA" id="ARBA00009986"/>
    </source>
</evidence>
<organism evidence="6 7">
    <name type="scientific">Glaciecola punicea ACAM 611</name>
    <dbReference type="NCBI Taxonomy" id="1121923"/>
    <lineage>
        <taxon>Bacteria</taxon>
        <taxon>Pseudomonadati</taxon>
        <taxon>Pseudomonadota</taxon>
        <taxon>Gammaproteobacteria</taxon>
        <taxon>Alteromonadales</taxon>
        <taxon>Alteromonadaceae</taxon>
        <taxon>Glaciecola</taxon>
    </lineage>
</organism>
<keyword evidence="7" id="KW-1185">Reference proteome</keyword>
<dbReference type="AlphaFoldDB" id="H5TBY9"/>
<evidence type="ECO:0000256" key="3">
    <source>
        <dbReference type="PROSITE-ProRule" id="PRU10007"/>
    </source>
</evidence>
<reference evidence="6 7" key="2">
    <citation type="journal article" date="2017" name="Antonie Van Leeuwenhoek">
        <title>Rhizobium rhizosphaerae sp. nov., a novel species isolated from rice rhizosphere.</title>
        <authorList>
            <person name="Zhao J.J."/>
            <person name="Zhang J."/>
            <person name="Zhang R.J."/>
            <person name="Zhang C.W."/>
            <person name="Yin H.Q."/>
            <person name="Zhang X.X."/>
        </authorList>
    </citation>
    <scope>NUCLEOTIDE SEQUENCE [LARGE SCALE GENOMIC DNA]</scope>
    <source>
        <strain evidence="6 7">ACAM 611</strain>
    </source>
</reference>
<dbReference type="InterPro" id="IPR016161">
    <property type="entry name" value="Ald_DH/histidinol_DH"/>
</dbReference>
<dbReference type="InterPro" id="IPR015590">
    <property type="entry name" value="Aldehyde_DH_dom"/>
</dbReference>
<dbReference type="FunFam" id="3.40.309.10:FF:000009">
    <property type="entry name" value="Aldehyde dehydrogenase A"/>
    <property type="match status" value="1"/>
</dbReference>
<feature type="domain" description="Aldehyde dehydrogenase" evidence="5">
    <location>
        <begin position="22"/>
        <end position="479"/>
    </location>
</feature>
<dbReference type="FunFam" id="3.40.605.10:FF:000007">
    <property type="entry name" value="NAD/NADP-dependent betaine aldehyde dehydrogenase"/>
    <property type="match status" value="1"/>
</dbReference>
<dbReference type="Gene3D" id="3.40.309.10">
    <property type="entry name" value="Aldehyde Dehydrogenase, Chain A, domain 2"/>
    <property type="match status" value="1"/>
</dbReference>
<dbReference type="RefSeq" id="WP_006005293.1">
    <property type="nucleotide sequence ID" value="NZ_BAET01000016.1"/>
</dbReference>
<dbReference type="EC" id="1.2.1.3" evidence="6"/>
<comment type="caution">
    <text evidence="6">The sequence shown here is derived from an EMBL/GenBank/DDBJ whole genome shotgun (WGS) entry which is preliminary data.</text>
</comment>
<dbReference type="Gene3D" id="3.40.605.10">
    <property type="entry name" value="Aldehyde Dehydrogenase, Chain A, domain 1"/>
    <property type="match status" value="1"/>
</dbReference>
<keyword evidence="2 4" id="KW-0560">Oxidoreductase</keyword>
<comment type="similarity">
    <text evidence="1 4">Belongs to the aldehyde dehydrogenase family.</text>
</comment>
<dbReference type="PROSITE" id="PS00687">
    <property type="entry name" value="ALDEHYDE_DEHYDR_GLU"/>
    <property type="match status" value="1"/>
</dbReference>
<evidence type="ECO:0000313" key="6">
    <source>
        <dbReference type="EMBL" id="GAB55816.1"/>
    </source>
</evidence>
<dbReference type="InterPro" id="IPR029510">
    <property type="entry name" value="Ald_DH_CS_GLU"/>
</dbReference>
<evidence type="ECO:0000259" key="5">
    <source>
        <dbReference type="Pfam" id="PF00171"/>
    </source>
</evidence>
<dbReference type="EMBL" id="BAET01000016">
    <property type="protein sequence ID" value="GAB55816.1"/>
    <property type="molecule type" value="Genomic_DNA"/>
</dbReference>